<feature type="signal peptide" evidence="2">
    <location>
        <begin position="1"/>
        <end position="21"/>
    </location>
</feature>
<dbReference type="EMBL" id="DVJQ01000001">
    <property type="protein sequence ID" value="HIS73389.1"/>
    <property type="molecule type" value="Genomic_DNA"/>
</dbReference>
<name>A0A9D1JWG5_9BACT</name>
<evidence type="ECO:0000256" key="1">
    <source>
        <dbReference type="SAM" id="MobiDB-lite"/>
    </source>
</evidence>
<feature type="region of interest" description="Disordered" evidence="1">
    <location>
        <begin position="56"/>
        <end position="98"/>
    </location>
</feature>
<comment type="caution">
    <text evidence="3">The sequence shown here is derived from an EMBL/GenBank/DDBJ whole genome shotgun (WGS) entry which is preliminary data.</text>
</comment>
<reference evidence="3" key="1">
    <citation type="submission" date="2020-10" db="EMBL/GenBank/DDBJ databases">
        <authorList>
            <person name="Gilroy R."/>
        </authorList>
    </citation>
    <scope>NUCLEOTIDE SEQUENCE</scope>
    <source>
        <strain evidence="3">CHK152-2871</strain>
    </source>
</reference>
<sequence length="121" mass="13788">MKKILVLALAAVFVLSAPTLARTKYDKYGHKIEKTKKVKVQAAAKVDEQKEEKVKEKTIEDARGRGMGKAVRDGDTNNFTMYDQRGRKTGTYVEDENGNGKYYDVRGREISRTNRQTEDIK</sequence>
<dbReference type="AlphaFoldDB" id="A0A9D1JWG5"/>
<evidence type="ECO:0000313" key="3">
    <source>
        <dbReference type="EMBL" id="HIS73389.1"/>
    </source>
</evidence>
<evidence type="ECO:0000256" key="2">
    <source>
        <dbReference type="SAM" id="SignalP"/>
    </source>
</evidence>
<accession>A0A9D1JWG5</accession>
<feature type="compositionally biased region" description="Basic and acidic residues" evidence="1">
    <location>
        <begin position="56"/>
        <end position="75"/>
    </location>
</feature>
<reference evidence="3" key="2">
    <citation type="journal article" date="2021" name="PeerJ">
        <title>Extensive microbial diversity within the chicken gut microbiome revealed by metagenomics and culture.</title>
        <authorList>
            <person name="Gilroy R."/>
            <person name="Ravi A."/>
            <person name="Getino M."/>
            <person name="Pursley I."/>
            <person name="Horton D.L."/>
            <person name="Alikhan N.F."/>
            <person name="Baker D."/>
            <person name="Gharbi K."/>
            <person name="Hall N."/>
            <person name="Watson M."/>
            <person name="Adriaenssens E.M."/>
            <person name="Foster-Nyarko E."/>
            <person name="Jarju S."/>
            <person name="Secka A."/>
            <person name="Antonio M."/>
            <person name="Oren A."/>
            <person name="Chaudhuri R.R."/>
            <person name="La Ragione R."/>
            <person name="Hildebrand F."/>
            <person name="Pallen M.J."/>
        </authorList>
    </citation>
    <scope>NUCLEOTIDE SEQUENCE</scope>
    <source>
        <strain evidence="3">CHK152-2871</strain>
    </source>
</reference>
<dbReference type="Proteomes" id="UP000886865">
    <property type="component" value="Unassembled WGS sequence"/>
</dbReference>
<evidence type="ECO:0000313" key="4">
    <source>
        <dbReference type="Proteomes" id="UP000886865"/>
    </source>
</evidence>
<keyword evidence="2" id="KW-0732">Signal</keyword>
<protein>
    <submittedName>
        <fullName evidence="3">Uncharacterized protein</fullName>
    </submittedName>
</protein>
<feature type="chain" id="PRO_5038373412" evidence="2">
    <location>
        <begin position="22"/>
        <end position="121"/>
    </location>
</feature>
<proteinExistence type="predicted"/>
<gene>
    <name evidence="3" type="ORF">IAA86_00005</name>
</gene>
<organism evidence="3 4">
    <name type="scientific">Candidatus Galligastranaerophilus intestinavium</name>
    <dbReference type="NCBI Taxonomy" id="2840836"/>
    <lineage>
        <taxon>Bacteria</taxon>
        <taxon>Candidatus Galligastranaerophilus</taxon>
    </lineage>
</organism>